<proteinExistence type="predicted"/>
<evidence type="ECO:0000256" key="1">
    <source>
        <dbReference type="SAM" id="MobiDB-lite"/>
    </source>
</evidence>
<protein>
    <submittedName>
        <fullName evidence="3">Anti-sigma factor antagonist</fullName>
    </submittedName>
</protein>
<evidence type="ECO:0000259" key="2">
    <source>
        <dbReference type="PROSITE" id="PS50801"/>
    </source>
</evidence>
<dbReference type="Pfam" id="PF01740">
    <property type="entry name" value="STAS"/>
    <property type="match status" value="1"/>
</dbReference>
<dbReference type="CDD" id="cd07043">
    <property type="entry name" value="STAS_anti-anti-sigma_factors"/>
    <property type="match status" value="1"/>
</dbReference>
<name>A0A2A2ZND9_MYCAV</name>
<dbReference type="InterPro" id="IPR002645">
    <property type="entry name" value="STAS_dom"/>
</dbReference>
<organism evidence="3 4">
    <name type="scientific">Mycobacterium avium</name>
    <dbReference type="NCBI Taxonomy" id="1764"/>
    <lineage>
        <taxon>Bacteria</taxon>
        <taxon>Bacillati</taxon>
        <taxon>Actinomycetota</taxon>
        <taxon>Actinomycetes</taxon>
        <taxon>Mycobacteriales</taxon>
        <taxon>Mycobacteriaceae</taxon>
        <taxon>Mycobacterium</taxon>
        <taxon>Mycobacterium avium complex (MAC)</taxon>
    </lineage>
</organism>
<dbReference type="SUPFAM" id="SSF52091">
    <property type="entry name" value="SpoIIaa-like"/>
    <property type="match status" value="1"/>
</dbReference>
<dbReference type="AlphaFoldDB" id="A0A2A2ZND9"/>
<dbReference type="InterPro" id="IPR036513">
    <property type="entry name" value="STAS_dom_sf"/>
</dbReference>
<dbReference type="Gene3D" id="3.30.750.24">
    <property type="entry name" value="STAS domain"/>
    <property type="match status" value="1"/>
</dbReference>
<accession>A0A2A2ZND9</accession>
<dbReference type="PANTHER" id="PTHR33495">
    <property type="entry name" value="ANTI-SIGMA FACTOR ANTAGONIST TM_1081-RELATED-RELATED"/>
    <property type="match status" value="1"/>
</dbReference>
<dbReference type="GO" id="GO:0043856">
    <property type="term" value="F:anti-sigma factor antagonist activity"/>
    <property type="evidence" value="ECO:0007669"/>
    <property type="project" value="TreeGrafter"/>
</dbReference>
<dbReference type="EMBL" id="NSFD01000004">
    <property type="protein sequence ID" value="PBA28016.1"/>
    <property type="molecule type" value="Genomic_DNA"/>
</dbReference>
<comment type="caution">
    <text evidence="3">The sequence shown here is derived from an EMBL/GenBank/DDBJ whole genome shotgun (WGS) entry which is preliminary data.</text>
</comment>
<dbReference type="PROSITE" id="PS50801">
    <property type="entry name" value="STAS"/>
    <property type="match status" value="1"/>
</dbReference>
<evidence type="ECO:0000313" key="3">
    <source>
        <dbReference type="EMBL" id="PBA28016.1"/>
    </source>
</evidence>
<reference evidence="3 4" key="1">
    <citation type="submission" date="2017-08" db="EMBL/GenBank/DDBJ databases">
        <title>Phylogenetic analysis of Mycobacterium avium complex whole genomes.</title>
        <authorList>
            <person name="Caverly L.J."/>
            <person name="Spilker T."/>
            <person name="Lipuma J."/>
        </authorList>
    </citation>
    <scope>NUCLEOTIDE SEQUENCE [LARGE SCALE GENOMIC DNA]</scope>
    <source>
        <strain evidence="3 4">FLAC0165</strain>
    </source>
</reference>
<feature type="domain" description="STAS" evidence="2">
    <location>
        <begin position="39"/>
        <end position="139"/>
    </location>
</feature>
<feature type="compositionally biased region" description="Basic and acidic residues" evidence="1">
    <location>
        <begin position="1"/>
        <end position="10"/>
    </location>
</feature>
<evidence type="ECO:0000313" key="4">
    <source>
        <dbReference type="Proteomes" id="UP000217768"/>
    </source>
</evidence>
<feature type="region of interest" description="Disordered" evidence="1">
    <location>
        <begin position="1"/>
        <end position="21"/>
    </location>
</feature>
<dbReference type="PANTHER" id="PTHR33495:SF13">
    <property type="entry name" value="ANTI-SIGMA-F FACTOR ANTAGONIST RSFB"/>
    <property type="match status" value="1"/>
</dbReference>
<dbReference type="Proteomes" id="UP000217768">
    <property type="component" value="Unassembled WGS sequence"/>
</dbReference>
<gene>
    <name evidence="3" type="ORF">CKJ66_04025</name>
</gene>
<sequence>MARRADRHEGQILTEDLPASNTDAVSGRDGLGVDDQWFDQVVVLAVSGSVDALTAPQLAVAISAALGSSPAGIIIDLSKVDFLACAGINTLLAAHADVTPDTRFGVVADGPATSRPLTLLGVDRELGLYRSLDDALKAGRDDVSPM</sequence>